<evidence type="ECO:0000256" key="2">
    <source>
        <dbReference type="ARBA" id="ARBA00011015"/>
    </source>
</evidence>
<evidence type="ECO:0000313" key="6">
    <source>
        <dbReference type="Proteomes" id="UP001146793"/>
    </source>
</evidence>
<dbReference type="GO" id="GO:0033566">
    <property type="term" value="P:gamma-tubulin complex localization"/>
    <property type="evidence" value="ECO:0007669"/>
    <property type="project" value="InterPro"/>
</dbReference>
<keyword evidence="3" id="KW-0963">Cytoplasm</keyword>
<evidence type="ECO:0000256" key="3">
    <source>
        <dbReference type="ARBA" id="ARBA00022490"/>
    </source>
</evidence>
<keyword evidence="4" id="KW-0206">Cytoskeleton</keyword>
<dbReference type="GO" id="GO:0051415">
    <property type="term" value="P:microtubule nucleation by interphase microtubule organizing center"/>
    <property type="evidence" value="ECO:0007669"/>
    <property type="project" value="TreeGrafter"/>
</dbReference>
<dbReference type="InterPro" id="IPR022214">
    <property type="entry name" value="MZT1"/>
</dbReference>
<dbReference type="GO" id="GO:0031021">
    <property type="term" value="C:interphase microtubule organizing center"/>
    <property type="evidence" value="ECO:0007669"/>
    <property type="project" value="TreeGrafter"/>
</dbReference>
<evidence type="ECO:0000256" key="1">
    <source>
        <dbReference type="ARBA" id="ARBA00004267"/>
    </source>
</evidence>
<dbReference type="GO" id="GO:0090307">
    <property type="term" value="P:mitotic spindle assembly"/>
    <property type="evidence" value="ECO:0007669"/>
    <property type="project" value="TreeGrafter"/>
</dbReference>
<comment type="caution">
    <text evidence="5">The sequence shown here is derived from an EMBL/GenBank/DDBJ whole genome shotgun (WGS) entry which is preliminary data.</text>
</comment>
<protein>
    <submittedName>
        <fullName evidence="5">Mitotic-spindle organizing protein</fullName>
    </submittedName>
</protein>
<comment type="similarity">
    <text evidence="2">Belongs to the MOZART1 family.</text>
</comment>
<organism evidence="5 6">
    <name type="scientific">Anaeramoeba flamelloides</name>
    <dbReference type="NCBI Taxonomy" id="1746091"/>
    <lineage>
        <taxon>Eukaryota</taxon>
        <taxon>Metamonada</taxon>
        <taxon>Anaeramoebidae</taxon>
        <taxon>Anaeramoeba</taxon>
    </lineage>
</organism>
<dbReference type="PANTHER" id="PTHR28520:SF2">
    <property type="entry name" value="MITOTIC-SPINDLE ORGANIZING PROTEIN 1"/>
    <property type="match status" value="1"/>
</dbReference>
<evidence type="ECO:0000256" key="4">
    <source>
        <dbReference type="ARBA" id="ARBA00023212"/>
    </source>
</evidence>
<comment type="subcellular location">
    <subcellularLocation>
        <location evidence="1">Cytoplasm</location>
        <location evidence="1">Cytoskeleton</location>
        <location evidence="1">Microtubule organizing center</location>
    </subcellularLocation>
</comment>
<dbReference type="Proteomes" id="UP001146793">
    <property type="component" value="Unassembled WGS sequence"/>
</dbReference>
<accession>A0AAV7ZCI5</accession>
<dbReference type="EMBL" id="JANTQA010000033">
    <property type="protein sequence ID" value="KAJ3437740.1"/>
    <property type="molecule type" value="Genomic_DNA"/>
</dbReference>
<dbReference type="PANTHER" id="PTHR28520">
    <property type="entry name" value="MITOTIC-SPINDLE ORGANIZING PROTEIN 1"/>
    <property type="match status" value="1"/>
</dbReference>
<gene>
    <name evidence="5" type="ORF">M0812_16907</name>
</gene>
<dbReference type="Pfam" id="PF12554">
    <property type="entry name" value="MOZART1"/>
    <property type="match status" value="1"/>
</dbReference>
<name>A0AAV7ZCI5_9EUKA</name>
<dbReference type="AlphaFoldDB" id="A0AAV7ZCI5"/>
<evidence type="ECO:0000313" key="5">
    <source>
        <dbReference type="EMBL" id="KAJ3437740.1"/>
    </source>
</evidence>
<dbReference type="GO" id="GO:0005819">
    <property type="term" value="C:spindle"/>
    <property type="evidence" value="ECO:0007669"/>
    <property type="project" value="TreeGrafter"/>
</dbReference>
<sequence>MSRHSRKNNPNEKKNQSLKILNEMSNILETGLDEETLSLVVSLLEQGVNPDALTLIIKKLRKERSLIELQTETQSSTPSFFLPNNFEEL</sequence>
<dbReference type="GO" id="GO:0000931">
    <property type="term" value="C:gamma-tubulin ring complex"/>
    <property type="evidence" value="ECO:0007669"/>
    <property type="project" value="InterPro"/>
</dbReference>
<proteinExistence type="inferred from homology"/>
<reference evidence="5" key="1">
    <citation type="submission" date="2022-08" db="EMBL/GenBank/DDBJ databases">
        <title>Novel sulphate-reducing endosymbionts in the free-living metamonad Anaeramoeba.</title>
        <authorList>
            <person name="Jerlstrom-Hultqvist J."/>
            <person name="Cepicka I."/>
            <person name="Gallot-Lavallee L."/>
            <person name="Salas-Leiva D."/>
            <person name="Curtis B.A."/>
            <person name="Zahonova K."/>
            <person name="Pipaliya S."/>
            <person name="Dacks J."/>
            <person name="Roger A.J."/>
        </authorList>
    </citation>
    <scope>NUCLEOTIDE SEQUENCE</scope>
    <source>
        <strain evidence="5">Busselton2</strain>
    </source>
</reference>